<feature type="region of interest" description="Disordered" evidence="1">
    <location>
        <begin position="1"/>
        <end position="45"/>
    </location>
</feature>
<evidence type="ECO:0000256" key="1">
    <source>
        <dbReference type="SAM" id="MobiDB-lite"/>
    </source>
</evidence>
<evidence type="ECO:0000313" key="2">
    <source>
        <dbReference type="EMBL" id="MCX2819742.1"/>
    </source>
</evidence>
<keyword evidence="3" id="KW-1185">Reference proteome</keyword>
<protein>
    <submittedName>
        <fullName evidence="2">Uncharacterized protein</fullName>
    </submittedName>
</protein>
<organism evidence="2 3">
    <name type="scientific">Halorutilus salinus</name>
    <dbReference type="NCBI Taxonomy" id="2487751"/>
    <lineage>
        <taxon>Archaea</taxon>
        <taxon>Methanobacteriati</taxon>
        <taxon>Methanobacteriota</taxon>
        <taxon>Stenosarchaea group</taxon>
        <taxon>Halobacteria</taxon>
        <taxon>Halorutilales</taxon>
        <taxon>Halorutilaceae</taxon>
        <taxon>Halorutilus</taxon>
    </lineage>
</organism>
<gene>
    <name evidence="2" type="ORF">EGH25_10320</name>
</gene>
<feature type="compositionally biased region" description="Basic and acidic residues" evidence="1">
    <location>
        <begin position="11"/>
        <end position="33"/>
    </location>
</feature>
<accession>A0A9Q4GHD4</accession>
<evidence type="ECO:0000313" key="3">
    <source>
        <dbReference type="Proteomes" id="UP001149411"/>
    </source>
</evidence>
<feature type="compositionally biased region" description="Basic residues" evidence="1">
    <location>
        <begin position="1"/>
        <end position="10"/>
    </location>
</feature>
<comment type="caution">
    <text evidence="2">The sequence shown here is derived from an EMBL/GenBank/DDBJ whole genome shotgun (WGS) entry which is preliminary data.</text>
</comment>
<sequence>MSRREKRGRRERVEEEKEGKGRIDGWYGGKDRLWTGTPERMGGKR</sequence>
<reference evidence="2" key="1">
    <citation type="submission" date="2022-09" db="EMBL/GenBank/DDBJ databases">
        <title>Haloadaptaus new haloarchaeum isolated from saline soil.</title>
        <authorList>
            <person name="Duran-Viseras A."/>
            <person name="Sanchez-Porro C."/>
            <person name="Ventosa A."/>
        </authorList>
    </citation>
    <scope>NUCLEOTIDE SEQUENCE</scope>
    <source>
        <strain evidence="2">F3-133</strain>
    </source>
</reference>
<proteinExistence type="predicted"/>
<name>A0A9Q4GHD4_9EURY</name>
<dbReference type="EMBL" id="RKLV01000011">
    <property type="protein sequence ID" value="MCX2819742.1"/>
    <property type="molecule type" value="Genomic_DNA"/>
</dbReference>
<dbReference type="RefSeq" id="WP_266088286.1">
    <property type="nucleotide sequence ID" value="NZ_RKLV01000011.1"/>
</dbReference>
<dbReference type="AlphaFoldDB" id="A0A9Q4GHD4"/>
<dbReference type="Proteomes" id="UP001149411">
    <property type="component" value="Unassembled WGS sequence"/>
</dbReference>